<dbReference type="InterPro" id="IPR049808">
    <property type="entry name" value="CONSTANS-like_Bbox1"/>
</dbReference>
<keyword evidence="3" id="KW-0863">Zinc-finger</keyword>
<gene>
    <name evidence="6" type="ORF">SeMB42_g05076</name>
</gene>
<evidence type="ECO:0000313" key="7">
    <source>
        <dbReference type="Proteomes" id="UP000317494"/>
    </source>
</evidence>
<dbReference type="InterPro" id="IPR000315">
    <property type="entry name" value="Znf_B-box"/>
</dbReference>
<dbReference type="GO" id="GO:0008270">
    <property type="term" value="F:zinc ion binding"/>
    <property type="evidence" value="ECO:0007669"/>
    <property type="project" value="UniProtKB-KW"/>
</dbReference>
<keyword evidence="1" id="KW-0479">Metal-binding</keyword>
<keyword evidence="2" id="KW-0862">Zinc</keyword>
<comment type="caution">
    <text evidence="6">The sequence shown here is derived from an EMBL/GenBank/DDBJ whole genome shotgun (WGS) entry which is preliminary data.</text>
</comment>
<dbReference type="InterPro" id="IPR047153">
    <property type="entry name" value="TRIM45/56/19-like"/>
</dbReference>
<feature type="region of interest" description="Disordered" evidence="4">
    <location>
        <begin position="466"/>
        <end position="508"/>
    </location>
</feature>
<evidence type="ECO:0000259" key="5">
    <source>
        <dbReference type="PROSITE" id="PS50119"/>
    </source>
</evidence>
<dbReference type="PROSITE" id="PS50119">
    <property type="entry name" value="ZF_BBOX"/>
    <property type="match status" value="2"/>
</dbReference>
<dbReference type="SUPFAM" id="SSF56399">
    <property type="entry name" value="ADP-ribosylation"/>
    <property type="match status" value="1"/>
</dbReference>
<feature type="domain" description="B box-type" evidence="5">
    <location>
        <begin position="203"/>
        <end position="249"/>
    </location>
</feature>
<evidence type="ECO:0000256" key="3">
    <source>
        <dbReference type="PROSITE-ProRule" id="PRU00024"/>
    </source>
</evidence>
<feature type="compositionally biased region" description="Basic and acidic residues" evidence="4">
    <location>
        <begin position="499"/>
        <end position="508"/>
    </location>
</feature>
<accession>A0A507CTS8</accession>
<dbReference type="Gene3D" id="3.30.160.60">
    <property type="entry name" value="Classic Zinc Finger"/>
    <property type="match status" value="1"/>
</dbReference>
<dbReference type="PANTHER" id="PTHR25462:SF229">
    <property type="entry name" value="TRANSCRIPTION INTERMEDIARY FACTOR 1-BETA"/>
    <property type="match status" value="1"/>
</dbReference>
<dbReference type="Gene3D" id="3.90.228.10">
    <property type="match status" value="1"/>
</dbReference>
<proteinExistence type="predicted"/>
<protein>
    <recommendedName>
        <fullName evidence="5">B box-type domain-containing protein</fullName>
    </recommendedName>
</protein>
<dbReference type="CDD" id="cd19821">
    <property type="entry name" value="Bbox1_BBX-like"/>
    <property type="match status" value="1"/>
</dbReference>
<name>A0A507CTS8_9FUNG</name>
<dbReference type="Pfam" id="PF00643">
    <property type="entry name" value="zf-B_box"/>
    <property type="match status" value="2"/>
</dbReference>
<dbReference type="Proteomes" id="UP000317494">
    <property type="component" value="Unassembled WGS sequence"/>
</dbReference>
<feature type="domain" description="B box-type" evidence="5">
    <location>
        <begin position="255"/>
        <end position="302"/>
    </location>
</feature>
<dbReference type="SUPFAM" id="SSF57845">
    <property type="entry name" value="B-box zinc-binding domain"/>
    <property type="match status" value="1"/>
</dbReference>
<dbReference type="STRING" id="286115.A0A507CTS8"/>
<dbReference type="SMART" id="SM00336">
    <property type="entry name" value="BBOX"/>
    <property type="match status" value="2"/>
</dbReference>
<evidence type="ECO:0000313" key="6">
    <source>
        <dbReference type="EMBL" id="TPX42567.1"/>
    </source>
</evidence>
<keyword evidence="7" id="KW-1185">Reference proteome</keyword>
<sequence length="539" mass="59925">MMLSEKTSQRTTLNPSSLEFAYLEYFLQLSLHASTARIQQAYSISNPHLTAQFDRRCKDILSLQSWVDCSTLSGANAEDEVLRHGFHVGGPNASANAGINAPALTSGMRFTVGCVPRASDKGHGGKHRRMLLCRIGVGRSYVADEGRAEKDAVPDGYDSFYLEDKKGSADDSRHEYYIKSSAQILPQYLVHFDYDPTLEKKSLERIKCANCEQVDATVYCASDAASLCNACDTLLHNSKVLARHIRTPIRKGTTESFGTCRHHADKPIEYFCSQCHIPVCVTCKMVGNHANGEAARHKLVSVAEAYATVMHESNERDPLLQNRRSDIQNQLVAVAAREKAVDKMGQQMELQIDEIHRKALADSRSIVKKKLDVLRGDTLELKRQLQEIERLEAFLKYQQAGDPTQFLFSWARHQQVRAELHDFRFFKDDIDVQLDMKVTGGISVIVDPTIAAVATHASANPVPLKKMGSKIHAPSSSTSHLGNGAASTNPAMGYPRASKVQERRTQRRTSDFFSETLGVLDGMTVRDDDGASYMAYDEH</sequence>
<dbReference type="PANTHER" id="PTHR25462">
    <property type="entry name" value="BONUS, ISOFORM C-RELATED"/>
    <property type="match status" value="1"/>
</dbReference>
<dbReference type="CDD" id="cd19756">
    <property type="entry name" value="Bbox2"/>
    <property type="match status" value="1"/>
</dbReference>
<evidence type="ECO:0000256" key="1">
    <source>
        <dbReference type="ARBA" id="ARBA00022723"/>
    </source>
</evidence>
<dbReference type="AlphaFoldDB" id="A0A507CTS8"/>
<feature type="compositionally biased region" description="Polar residues" evidence="4">
    <location>
        <begin position="474"/>
        <end position="490"/>
    </location>
</feature>
<reference evidence="6 7" key="1">
    <citation type="journal article" date="2019" name="Sci. Rep.">
        <title>Comparative genomics of chytrid fungi reveal insights into the obligate biotrophic and pathogenic lifestyle of Synchytrium endobioticum.</title>
        <authorList>
            <person name="van de Vossenberg B.T.L.H."/>
            <person name="Warris S."/>
            <person name="Nguyen H.D.T."/>
            <person name="van Gent-Pelzer M.P.E."/>
            <person name="Joly D.L."/>
            <person name="van de Geest H.C."/>
            <person name="Bonants P.J.M."/>
            <person name="Smith D.S."/>
            <person name="Levesque C.A."/>
            <person name="van der Lee T.A.J."/>
        </authorList>
    </citation>
    <scope>NUCLEOTIDE SEQUENCE [LARGE SCALE GENOMIC DNA]</scope>
    <source>
        <strain evidence="6 7">MB42</strain>
    </source>
</reference>
<dbReference type="EMBL" id="QEAN01000228">
    <property type="protein sequence ID" value="TPX42567.1"/>
    <property type="molecule type" value="Genomic_DNA"/>
</dbReference>
<dbReference type="GO" id="GO:0006513">
    <property type="term" value="P:protein monoubiquitination"/>
    <property type="evidence" value="ECO:0007669"/>
    <property type="project" value="TreeGrafter"/>
</dbReference>
<dbReference type="GO" id="GO:0061630">
    <property type="term" value="F:ubiquitin protein ligase activity"/>
    <property type="evidence" value="ECO:0007669"/>
    <property type="project" value="TreeGrafter"/>
</dbReference>
<evidence type="ECO:0000256" key="2">
    <source>
        <dbReference type="ARBA" id="ARBA00022833"/>
    </source>
</evidence>
<evidence type="ECO:0000256" key="4">
    <source>
        <dbReference type="SAM" id="MobiDB-lite"/>
    </source>
</evidence>
<organism evidence="6 7">
    <name type="scientific">Synchytrium endobioticum</name>
    <dbReference type="NCBI Taxonomy" id="286115"/>
    <lineage>
        <taxon>Eukaryota</taxon>
        <taxon>Fungi</taxon>
        <taxon>Fungi incertae sedis</taxon>
        <taxon>Chytridiomycota</taxon>
        <taxon>Chytridiomycota incertae sedis</taxon>
        <taxon>Chytridiomycetes</taxon>
        <taxon>Synchytriales</taxon>
        <taxon>Synchytriaceae</taxon>
        <taxon>Synchytrium</taxon>
    </lineage>
</organism>
<dbReference type="VEuPathDB" id="FungiDB:SeMB42_g05076"/>